<dbReference type="RefSeq" id="WP_055342689.1">
    <property type="nucleotide sequence ID" value="NZ_CEKU01000010.1"/>
</dbReference>
<reference evidence="2 3" key="1">
    <citation type="submission" date="2015-01" db="EMBL/GenBank/DDBJ databases">
        <authorList>
            <person name="Aslett A.Martin."/>
            <person name="De Silva Nishadi"/>
        </authorList>
    </citation>
    <scope>NUCLEOTIDE SEQUENCE [LARGE SCALE GENOMIC DNA]</scope>
    <source>
        <strain evidence="2 3">R28058</strain>
    </source>
</reference>
<dbReference type="OrthoDB" id="1752997at2"/>
<proteinExistence type="predicted"/>
<evidence type="ECO:0000313" key="2">
    <source>
        <dbReference type="EMBL" id="CEP41457.1"/>
    </source>
</evidence>
<protein>
    <submittedName>
        <fullName evidence="2">DNA-binding protein</fullName>
    </submittedName>
</protein>
<evidence type="ECO:0000313" key="3">
    <source>
        <dbReference type="Proteomes" id="UP000049127"/>
    </source>
</evidence>
<keyword evidence="1" id="KW-0175">Coiled coil</keyword>
<name>A0A0C7LAI0_PARSO</name>
<keyword evidence="2" id="KW-0238">DNA-binding</keyword>
<organism evidence="2 3">
    <name type="scientific">Paraclostridium sordellii</name>
    <name type="common">Clostridium sordellii</name>
    <dbReference type="NCBI Taxonomy" id="1505"/>
    <lineage>
        <taxon>Bacteria</taxon>
        <taxon>Bacillati</taxon>
        <taxon>Bacillota</taxon>
        <taxon>Clostridia</taxon>
        <taxon>Peptostreptococcales</taxon>
        <taxon>Peptostreptococcaceae</taxon>
        <taxon>Paraclostridium</taxon>
    </lineage>
</organism>
<sequence>MLNLSSKKEIEYLKLEKTRLEVKISKLEKEVKSLKKANKIQEDLLNDWEKSYKESLLEINKLKKDLKEYSPKLKPRTKKISKIDIKRIKTLHSLNEYTYREISQITKWSLCTVSKVINGFYD</sequence>
<dbReference type="GO" id="GO:0003677">
    <property type="term" value="F:DNA binding"/>
    <property type="evidence" value="ECO:0007669"/>
    <property type="project" value="UniProtKB-KW"/>
</dbReference>
<accession>A0A0C7LAI0</accession>
<dbReference type="Proteomes" id="UP000049127">
    <property type="component" value="Unassembled WGS sequence"/>
</dbReference>
<dbReference type="EMBL" id="CEKZ01000011">
    <property type="protein sequence ID" value="CEP41457.1"/>
    <property type="molecule type" value="Genomic_DNA"/>
</dbReference>
<evidence type="ECO:0000256" key="1">
    <source>
        <dbReference type="SAM" id="Coils"/>
    </source>
</evidence>
<gene>
    <name evidence="2" type="ORF">R28058_35311</name>
</gene>
<feature type="coiled-coil region" evidence="1">
    <location>
        <begin position="10"/>
        <end position="65"/>
    </location>
</feature>
<dbReference type="AlphaFoldDB" id="A0A0C7LAI0"/>